<evidence type="ECO:0000313" key="5">
    <source>
        <dbReference type="EMBL" id="KAK2909352.1"/>
    </source>
</evidence>
<evidence type="ECO:0000256" key="1">
    <source>
        <dbReference type="ARBA" id="ARBA00002403"/>
    </source>
</evidence>
<feature type="domain" description="Arginine vasopressin-induced protein 1/transcriptional and immune response regulator" evidence="4">
    <location>
        <begin position="77"/>
        <end position="124"/>
    </location>
</feature>
<dbReference type="EMBL" id="JAUYZG010000004">
    <property type="protein sequence ID" value="KAK2909352.1"/>
    <property type="molecule type" value="Genomic_DNA"/>
</dbReference>
<proteinExistence type="predicted"/>
<protein>
    <recommendedName>
        <fullName evidence="2">Arginine vasopressin-induced protein 1</fullName>
    </recommendedName>
</protein>
<organism evidence="5 6">
    <name type="scientific">Cirrhinus molitorella</name>
    <name type="common">mud carp</name>
    <dbReference type="NCBI Taxonomy" id="172907"/>
    <lineage>
        <taxon>Eukaryota</taxon>
        <taxon>Metazoa</taxon>
        <taxon>Chordata</taxon>
        <taxon>Craniata</taxon>
        <taxon>Vertebrata</taxon>
        <taxon>Euteleostomi</taxon>
        <taxon>Actinopterygii</taxon>
        <taxon>Neopterygii</taxon>
        <taxon>Teleostei</taxon>
        <taxon>Ostariophysi</taxon>
        <taxon>Cypriniformes</taxon>
        <taxon>Cyprinidae</taxon>
        <taxon>Labeoninae</taxon>
        <taxon>Labeonini</taxon>
        <taxon>Cirrhinus</taxon>
    </lineage>
</organism>
<name>A0AA88QE30_9TELE</name>
<dbReference type="AlphaFoldDB" id="A0AA88QE30"/>
<evidence type="ECO:0000256" key="3">
    <source>
        <dbReference type="ARBA" id="ARBA00023306"/>
    </source>
</evidence>
<evidence type="ECO:0000256" key="2">
    <source>
        <dbReference type="ARBA" id="ARBA00020697"/>
    </source>
</evidence>
<comment type="caution">
    <text evidence="5">The sequence shown here is derived from an EMBL/GenBank/DDBJ whole genome shotgun (WGS) entry which is preliminary data.</text>
</comment>
<dbReference type="InterPro" id="IPR039579">
    <property type="entry name" value="AVPI1"/>
</dbReference>
<evidence type="ECO:0000259" key="4">
    <source>
        <dbReference type="Pfam" id="PF15063"/>
    </source>
</evidence>
<sequence>MTSQSVKLFCPFRSLDTDGDKQPSCLLHYSAAYPKAIPKIEHANDTKTLVHTEKMEDVAAAPVLAGPSQPTFSRPPGSERRNRKSGTANIFQGVNLRQLRRLFQAAGDPDAEQRARMVWGNRRAAGGEDGADREEEDEEGAMAEVETGLAQALVGLRVRARNRSGIRVESHKDGTGTRWVRAFGHLRINEGSLGQTSAVITGDEDNADNEDDDASALGACGGQSSFEAASCDQADFLPPEEETQGPSGGHRWSWNAVQEKDPERYLHRIRH</sequence>
<gene>
    <name evidence="5" type="ORF">Q8A67_005189</name>
</gene>
<dbReference type="PANTHER" id="PTHR14350">
    <property type="entry name" value="ARGININE VASOPRESSIN-INDUCED PROTEIN 1"/>
    <property type="match status" value="1"/>
</dbReference>
<evidence type="ECO:0000313" key="6">
    <source>
        <dbReference type="Proteomes" id="UP001187343"/>
    </source>
</evidence>
<comment type="function">
    <text evidence="1">May be involved in MAP kinase activation, epithelial sodium channel (ENaC) down-regulation and cell cycling.</text>
</comment>
<keyword evidence="3" id="KW-0131">Cell cycle</keyword>
<dbReference type="Proteomes" id="UP001187343">
    <property type="component" value="Unassembled WGS sequence"/>
</dbReference>
<dbReference type="InterPro" id="IPR020282">
    <property type="entry name" value="Avpi1/C8orf4_dom"/>
</dbReference>
<keyword evidence="6" id="KW-1185">Reference proteome</keyword>
<accession>A0AA88QE30</accession>
<dbReference type="Pfam" id="PF15063">
    <property type="entry name" value="TC1"/>
    <property type="match status" value="1"/>
</dbReference>
<reference evidence="5" key="1">
    <citation type="submission" date="2023-08" db="EMBL/GenBank/DDBJ databases">
        <title>Chromosome-level Genome Assembly of mud carp (Cirrhinus molitorella).</title>
        <authorList>
            <person name="Liu H."/>
        </authorList>
    </citation>
    <scope>NUCLEOTIDE SEQUENCE</scope>
    <source>
        <strain evidence="5">Prfri</strain>
        <tissue evidence="5">Muscle</tissue>
    </source>
</reference>